<dbReference type="SUPFAM" id="SSF51182">
    <property type="entry name" value="RmlC-like cupins"/>
    <property type="match status" value="1"/>
</dbReference>
<organism evidence="1 2">
    <name type="scientific">Afipia felis</name>
    <name type="common">Cat scratch disease bacillus</name>
    <dbReference type="NCBI Taxonomy" id="1035"/>
    <lineage>
        <taxon>Bacteria</taxon>
        <taxon>Pseudomonadati</taxon>
        <taxon>Pseudomonadota</taxon>
        <taxon>Alphaproteobacteria</taxon>
        <taxon>Hyphomicrobiales</taxon>
        <taxon>Nitrobacteraceae</taxon>
        <taxon>Afipia</taxon>
    </lineage>
</organism>
<evidence type="ECO:0000313" key="2">
    <source>
        <dbReference type="Proteomes" id="UP000254343"/>
    </source>
</evidence>
<evidence type="ECO:0000313" key="1">
    <source>
        <dbReference type="EMBL" id="SUU83129.1"/>
    </source>
</evidence>
<name>A0A380W3L3_AFIFE</name>
<dbReference type="Gene3D" id="2.60.120.10">
    <property type="entry name" value="Jelly Rolls"/>
    <property type="match status" value="1"/>
</dbReference>
<proteinExistence type="predicted"/>
<gene>
    <name evidence="1" type="ORF">NCTC12722_00290</name>
</gene>
<dbReference type="AlphaFoldDB" id="A0A380W3L3"/>
<dbReference type="InterPro" id="IPR011051">
    <property type="entry name" value="RmlC_Cupin_sf"/>
</dbReference>
<dbReference type="InterPro" id="IPR014710">
    <property type="entry name" value="RmlC-like_jellyroll"/>
</dbReference>
<dbReference type="EMBL" id="UIGB01000001">
    <property type="protein sequence ID" value="SUU83129.1"/>
    <property type="molecule type" value="Genomic_DNA"/>
</dbReference>
<dbReference type="CDD" id="cd02208">
    <property type="entry name" value="cupin_RmlC-like"/>
    <property type="match status" value="1"/>
</dbReference>
<dbReference type="Proteomes" id="UP000254343">
    <property type="component" value="Unassembled WGS sequence"/>
</dbReference>
<dbReference type="OrthoDB" id="9800680at2"/>
<reference evidence="1 2" key="1">
    <citation type="submission" date="2018-06" db="EMBL/GenBank/DDBJ databases">
        <authorList>
            <consortium name="Pathogen Informatics"/>
            <person name="Doyle S."/>
        </authorList>
    </citation>
    <scope>NUCLEOTIDE SEQUENCE [LARGE SCALE GENOMIC DNA]</scope>
    <source>
        <strain evidence="1 2">NCTC12722</strain>
    </source>
</reference>
<accession>A0A380W3L3</accession>
<protein>
    <submittedName>
        <fullName evidence="1">Cupin domain</fullName>
    </submittedName>
</protein>
<sequence length="168" mass="18728">MEQGKKDPQTVTATGARAQSFNIQGVRTIALNNVLTRSGAVTELFRTDWPEISIEPRHMILATMNPGAVTDWHRHTRQTDHLIAISGNIKLVLWDGRENSKTKGQHDIIRFGVLRPLIAVVPPGVWHGLRNESGSIAQYVNVNDVPYDHADPDNFRLSSEHGKVPIDL</sequence>